<dbReference type="GO" id="GO:0006235">
    <property type="term" value="P:dTTP biosynthetic process"/>
    <property type="evidence" value="ECO:0007669"/>
    <property type="project" value="UniProtKB-UniRule"/>
</dbReference>
<reference evidence="3" key="1">
    <citation type="submission" date="2010-11" db="EMBL/GenBank/DDBJ databases">
        <title>The complete sequence of plasmid of Oceanithermus profundus DSM 14977.</title>
        <authorList>
            <consortium name="US DOE Joint Genome Institute (JGI-PGF)"/>
            <person name="Lucas S."/>
            <person name="Copeland A."/>
            <person name="Lapidus A."/>
            <person name="Bruce D."/>
            <person name="Goodwin L."/>
            <person name="Pitluck S."/>
            <person name="Kyrpides N."/>
            <person name="Mavromatis K."/>
            <person name="Pagani I."/>
            <person name="Ivanova N."/>
            <person name="Zhang X."/>
            <person name="Brettin T."/>
            <person name="Detter J.C."/>
            <person name="Tapia R."/>
            <person name="Han C."/>
            <person name="Land M."/>
            <person name="Hauser L."/>
            <person name="Markowitz V."/>
            <person name="Cheng J.-F."/>
            <person name="Hugenholtz P."/>
            <person name="Woyke T."/>
            <person name="Wu D."/>
            <person name="Tindall B."/>
            <person name="Faehnrich R."/>
            <person name="Brambilla E."/>
            <person name="Klenk H.-P."/>
            <person name="Eisen J.A."/>
        </authorList>
    </citation>
    <scope>NUCLEOTIDE SEQUENCE [LARGE SCALE GENOMIC DNA]</scope>
    <source>
        <strain evidence="3">DSM 14977 / NBRC 100410 / VKM B-2274 / 506</strain>
        <plasmid evidence="3">Plasmid pOCEPR01</plasmid>
    </source>
</reference>
<proteinExistence type="inferred from homology"/>
<dbReference type="Gene3D" id="3.30.1360.170">
    <property type="match status" value="1"/>
</dbReference>
<keyword evidence="3" id="KW-1185">Reference proteome</keyword>
<feature type="binding site" description="in other chain" evidence="1">
    <location>
        <position position="160"/>
    </location>
    <ligand>
        <name>dUMP</name>
        <dbReference type="ChEBI" id="CHEBI:246422"/>
        <note>ligand shared between dimeric partners</note>
    </ligand>
</feature>
<name>E4UAT6_OCEP5</name>
<dbReference type="GO" id="GO:0050660">
    <property type="term" value="F:flavin adenine dinucleotide binding"/>
    <property type="evidence" value="ECO:0007669"/>
    <property type="project" value="UniProtKB-UniRule"/>
</dbReference>
<dbReference type="PROSITE" id="PS51331">
    <property type="entry name" value="THYX"/>
    <property type="match status" value="1"/>
</dbReference>
<protein>
    <recommendedName>
        <fullName evidence="1">Flavin-dependent thymidylate synthase</fullName>
        <shortName evidence="1">FDTS</shortName>
        <ecNumber evidence="1">2.1.1.148</ecNumber>
    </recommendedName>
    <alternativeName>
        <fullName evidence="1">FAD-dependent thymidylate synthase</fullName>
    </alternativeName>
    <alternativeName>
        <fullName evidence="1">Thymidylate synthase ThyX</fullName>
        <shortName evidence="1">TS</shortName>
        <shortName evidence="1">TSase</shortName>
    </alternativeName>
</protein>
<feature type="active site" description="Involved in ionization of N3 of dUMP, leading to its activation" evidence="1">
    <location>
        <position position="187"/>
    </location>
</feature>
<dbReference type="Proteomes" id="UP000008722">
    <property type="component" value="Plasmid pOCEPR01"/>
</dbReference>
<feature type="binding site" evidence="1">
    <location>
        <position position="88"/>
    </location>
    <ligand>
        <name>FAD</name>
        <dbReference type="ChEBI" id="CHEBI:57692"/>
        <note>ligand shared between neighboring subunits</note>
    </ligand>
</feature>
<keyword evidence="1 2" id="KW-0808">Transferase</keyword>
<reference evidence="2 3" key="2">
    <citation type="journal article" date="2011" name="Stand. Genomic Sci.">
        <title>Complete genome sequence of Oceanithermus profundus type strain (506).</title>
        <authorList>
            <person name="Pati A."/>
            <person name="Zhang X."/>
            <person name="Lapidus A."/>
            <person name="Nolan M."/>
            <person name="Lucas S."/>
            <person name="Del Rio T.G."/>
            <person name="Tice H."/>
            <person name="Cheng J.F."/>
            <person name="Tapia R."/>
            <person name="Han C."/>
            <person name="Goodwin L."/>
            <person name="Pitluck S."/>
            <person name="Liolios K."/>
            <person name="Pagani I."/>
            <person name="Ivanova N."/>
            <person name="Mavromatis K."/>
            <person name="Chen A."/>
            <person name="Palaniappan K."/>
            <person name="Hauser L."/>
            <person name="Jeffries C.D."/>
            <person name="Brambilla E.M."/>
            <person name="Rohl A."/>
            <person name="Mwirichia R."/>
            <person name="Rohde M."/>
            <person name="Tindall B.J."/>
            <person name="Sikorski J."/>
            <person name="Wirth R."/>
            <person name="Goker M."/>
            <person name="Woyke T."/>
            <person name="Detter J.C."/>
            <person name="Bristow J."/>
            <person name="Eisen J.A."/>
            <person name="Markowitz V."/>
            <person name="Hugenholtz P."/>
            <person name="Kyrpides N.C."/>
            <person name="Klenk H.P."/>
            <person name="Land M."/>
        </authorList>
    </citation>
    <scope>NUCLEOTIDE SEQUENCE [LARGE SCALE GENOMIC DNA]</scope>
    <source>
        <strain evidence="3">DSM 14977 / NBRC 100410 / VKM B-2274 / 506</strain>
        <plasmid evidence="3">Plasmid pOCEPR01</plasmid>
    </source>
</reference>
<dbReference type="GO" id="GO:0006231">
    <property type="term" value="P:dTMP biosynthetic process"/>
    <property type="evidence" value="ECO:0007669"/>
    <property type="project" value="UniProtKB-UniRule"/>
</dbReference>
<dbReference type="InterPro" id="IPR036098">
    <property type="entry name" value="Thymidylate_synthase_ThyX_sf"/>
</dbReference>
<dbReference type="eggNOG" id="COG1351">
    <property type="taxonomic scope" value="Bacteria"/>
</dbReference>
<dbReference type="GO" id="GO:0070402">
    <property type="term" value="F:NADPH binding"/>
    <property type="evidence" value="ECO:0007669"/>
    <property type="project" value="TreeGrafter"/>
</dbReference>
<keyword evidence="2" id="KW-0614">Plasmid</keyword>
<comment type="function">
    <text evidence="1">Catalyzes the reductive methylation of 2'-deoxyuridine-5'-monophosphate (dUMP) to 2'-deoxythymidine-5'-monophosphate (dTMP) while utilizing 5,10-methylenetetrahydrofolate (mTHF) as the methyl donor, and NADPH and FADH(2) as the reductant.</text>
</comment>
<feature type="binding site" evidence="1">
    <location>
        <begin position="176"/>
        <end position="178"/>
    </location>
    <ligand>
        <name>FAD</name>
        <dbReference type="ChEBI" id="CHEBI:57692"/>
        <note>ligand shared between neighboring subunits</note>
    </ligand>
</feature>
<dbReference type="CDD" id="cd20175">
    <property type="entry name" value="ThyX"/>
    <property type="match status" value="1"/>
</dbReference>
<comment type="cofactor">
    <cofactor evidence="1">
        <name>FAD</name>
        <dbReference type="ChEBI" id="CHEBI:57692"/>
    </cofactor>
    <text evidence="1">Binds 4 FAD per tetramer. Each FAD binding site is formed by three monomers.</text>
</comment>
<organism evidence="2 3">
    <name type="scientific">Oceanithermus profundus (strain DSM 14977 / NBRC 100410 / VKM B-2274 / 506)</name>
    <dbReference type="NCBI Taxonomy" id="670487"/>
    <lineage>
        <taxon>Bacteria</taxon>
        <taxon>Thermotogati</taxon>
        <taxon>Deinococcota</taxon>
        <taxon>Deinococci</taxon>
        <taxon>Thermales</taxon>
        <taxon>Thermaceae</taxon>
        <taxon>Oceanithermus</taxon>
    </lineage>
</organism>
<comment type="subunit">
    <text evidence="1">Homotetramer.</text>
</comment>
<keyword evidence="1" id="KW-0521">NADP</keyword>
<comment type="similarity">
    <text evidence="1">Belongs to the thymidylate synthase ThyX family.</text>
</comment>
<dbReference type="Pfam" id="PF02511">
    <property type="entry name" value="Thy1"/>
    <property type="match status" value="1"/>
</dbReference>
<feature type="binding site" evidence="1">
    <location>
        <position position="187"/>
    </location>
    <ligand>
        <name>dUMP</name>
        <dbReference type="ChEBI" id="CHEBI:246422"/>
        <note>ligand shared between dimeric partners</note>
    </ligand>
</feature>
<dbReference type="PANTHER" id="PTHR34934:SF1">
    <property type="entry name" value="FLAVIN-DEPENDENT THYMIDYLATE SYNTHASE"/>
    <property type="match status" value="1"/>
</dbReference>
<dbReference type="UniPathway" id="UPA00575"/>
<dbReference type="HOGENOM" id="CLU_067790_0_0_0"/>
<evidence type="ECO:0000313" key="2">
    <source>
        <dbReference type="EMBL" id="ADR37721.1"/>
    </source>
</evidence>
<dbReference type="InterPro" id="IPR003669">
    <property type="entry name" value="Thymidylate_synthase_ThyX"/>
</dbReference>
<sequence length="351" mass="40117" precursor="true">MTKTIPVLDKGFVRLVDAMGDDRRIVQAARVSYGEGTKTVREDAALIDYLMRHRHTSPFEMVEFTFHVKAPIFVTRQWFRHRTASVNEISARYSVLKDEFYEPEPGELRAQSELNKQVGEGELPAEAAEKAARLLAESEREAYAHYQKLLELGVAREQARSVLPVGIYTEFYWKQDLHNLLHFLKLRLDHHAQAEIRAYARAVAEFVKARVPLVWRSFEEHVLYARTLSASEIATLRRQIDPYAYEAALKKADLSNSRAREALEKLGYVRTTCSECRGEGVVADRWGFWEAAATRGIGEEEYARLRELASELGIADDQYPDRDPSWLPPEEETCPVCDGQGYRYLESAVGS</sequence>
<feature type="binding site" evidence="1">
    <location>
        <begin position="80"/>
        <end position="82"/>
    </location>
    <ligand>
        <name>FAD</name>
        <dbReference type="ChEBI" id="CHEBI:57692"/>
        <note>ligand shared between neighboring subunits</note>
    </ligand>
</feature>
<dbReference type="GO" id="GO:0050797">
    <property type="term" value="F:thymidylate synthase (FAD) activity"/>
    <property type="evidence" value="ECO:0007669"/>
    <property type="project" value="UniProtKB-UniRule"/>
</dbReference>
<evidence type="ECO:0000313" key="3">
    <source>
        <dbReference type="Proteomes" id="UP000008722"/>
    </source>
</evidence>
<dbReference type="AlphaFoldDB" id="E4UAT6"/>
<dbReference type="PANTHER" id="PTHR34934">
    <property type="entry name" value="FLAVIN-DEPENDENT THYMIDYLATE SYNTHASE"/>
    <property type="match status" value="1"/>
</dbReference>
<keyword evidence="1" id="KW-0285">Flavoprotein</keyword>
<feature type="binding site" evidence="1">
    <location>
        <begin position="77"/>
        <end position="80"/>
    </location>
    <ligand>
        <name>dUMP</name>
        <dbReference type="ChEBI" id="CHEBI:246422"/>
        <note>ligand shared between dimeric partners</note>
    </ligand>
</feature>
<feature type="binding site" description="in other chain" evidence="1">
    <location>
        <begin position="88"/>
        <end position="92"/>
    </location>
    <ligand>
        <name>dUMP</name>
        <dbReference type="ChEBI" id="CHEBI:246422"/>
        <note>ligand shared between dimeric partners</note>
    </ligand>
</feature>
<dbReference type="GO" id="GO:0004799">
    <property type="term" value="F:thymidylate synthase activity"/>
    <property type="evidence" value="ECO:0007669"/>
    <property type="project" value="TreeGrafter"/>
</dbReference>
<dbReference type="EMBL" id="CP002362">
    <property type="protein sequence ID" value="ADR37721.1"/>
    <property type="molecule type" value="Genomic_DNA"/>
</dbReference>
<dbReference type="HAMAP" id="MF_01408">
    <property type="entry name" value="ThyX"/>
    <property type="match status" value="1"/>
</dbReference>
<comment type="catalytic activity">
    <reaction evidence="1">
        <text>dUMP + (6R)-5,10-methylene-5,6,7,8-tetrahydrofolate + NADPH + H(+) = dTMP + (6S)-5,6,7,8-tetrahydrofolate + NADP(+)</text>
        <dbReference type="Rhea" id="RHEA:29043"/>
        <dbReference type="ChEBI" id="CHEBI:15378"/>
        <dbReference type="ChEBI" id="CHEBI:15636"/>
        <dbReference type="ChEBI" id="CHEBI:57453"/>
        <dbReference type="ChEBI" id="CHEBI:57783"/>
        <dbReference type="ChEBI" id="CHEBI:58349"/>
        <dbReference type="ChEBI" id="CHEBI:63528"/>
        <dbReference type="ChEBI" id="CHEBI:246422"/>
        <dbReference type="EC" id="2.1.1.148"/>
    </reaction>
</comment>
<keyword evidence="1" id="KW-0274">FAD</keyword>
<accession>E4UAT6</accession>
<gene>
    <name evidence="1" type="primary">thyX</name>
    <name evidence="2" type="ordered locus">Ocepr_2273</name>
</gene>
<dbReference type="NCBIfam" id="TIGR02170">
    <property type="entry name" value="thyX"/>
    <property type="match status" value="1"/>
</dbReference>
<evidence type="ECO:0000256" key="1">
    <source>
        <dbReference type="HAMAP-Rule" id="MF_01408"/>
    </source>
</evidence>
<dbReference type="SUPFAM" id="SSF69796">
    <property type="entry name" value="Thymidylate synthase-complementing protein Thy1"/>
    <property type="match status" value="1"/>
</dbReference>
<geneLocation type="plasmid" evidence="2 3">
    <name>pOCEPR01</name>
</geneLocation>
<comment type="pathway">
    <text evidence="1">Pyrimidine metabolism; dTTP biosynthesis.</text>
</comment>
<feature type="binding site" evidence="1">
    <location>
        <position position="182"/>
    </location>
    <ligand>
        <name>FAD</name>
        <dbReference type="ChEBI" id="CHEBI:57692"/>
        <note>ligand shared between neighboring subunits</note>
    </ligand>
</feature>
<feature type="binding site" evidence="1">
    <location>
        <position position="57"/>
    </location>
    <ligand>
        <name>FAD</name>
        <dbReference type="ChEBI" id="CHEBI:57692"/>
        <note>ligand shared between neighboring subunits</note>
    </ligand>
</feature>
<dbReference type="EC" id="2.1.1.148" evidence="1"/>
<dbReference type="GO" id="GO:0032259">
    <property type="term" value="P:methylation"/>
    <property type="evidence" value="ECO:0007669"/>
    <property type="project" value="UniProtKB-KW"/>
</dbReference>
<keyword evidence="1" id="KW-0545">Nucleotide biosynthesis</keyword>
<keyword evidence="1 2" id="KW-0489">Methyltransferase</keyword>
<dbReference type="KEGG" id="opr:Ocepr_2273"/>